<dbReference type="AlphaFoldDB" id="A0ABD1K2N7"/>
<dbReference type="InterPro" id="IPR036882">
    <property type="entry name" value="Alba-like_dom_sf"/>
</dbReference>
<sequence length="645" mass="70788">MFLSSPKCCAFCRAPLRELSGSALVSWRQAGYLGPRQELNGNATSSCGLQWPGVTITRSSDQLNDQKLQLQELAVCGGRASSGRLEEKTVSSRDSVSQRFLAVTPLPPAQTPPPSARTPLPPVWATLPPAQTPLATTQTSLPPARTPLPTTQTSLPPARTPLPPVWATLPPSSSLRPAQSGFRKVSRAGEGGPWPIPGLADGVLEMRVREGSKIRNLLGFALVRMQDAVPPLAGRPTLSQILFTGSGRAITKTITCAEILKRQVGGLHQLSKLQYRTVREEWEGRAAGGACSRMTIHRMEPAICILLSKEPLDPCEPGYQPPEEGQSLANHSSPEYQPQEEVQSLTNHITPRYQPPKEGQSLTNHSKPAYQPQEELQSLTNHSRPQNQPAKDLYNPSNSHKLRYQPSKELNSLSNHSTLRNQPQGALCCLFDTHSRGCHVPKDLHLVSRHSQPEEHLYASSNHSMQELRSPSIHSMQELRSPFSHNMLELQNISNHSMQELQNISNHSMQGCKPPVELQALSNHSTPAYHPKEDLGSLTNHSMQAFHRPKDAYVVSSSRMPAELLCHHSGEERSHSLSRAPVQQTPGGVCPFSYPIQTGEELYCPLADIRGSAQHCATLRKRTLGSYSPSSQPKAKAALFDYGNI</sequence>
<evidence type="ECO:0000256" key="1">
    <source>
        <dbReference type="ARBA" id="ARBA00004123"/>
    </source>
</evidence>
<evidence type="ECO:0000256" key="3">
    <source>
        <dbReference type="ARBA" id="ARBA00023242"/>
    </source>
</evidence>
<reference evidence="6 7" key="1">
    <citation type="submission" date="2024-09" db="EMBL/GenBank/DDBJ databases">
        <title>A chromosome-level genome assembly of Gray's grenadier anchovy, Coilia grayii.</title>
        <authorList>
            <person name="Fu Z."/>
        </authorList>
    </citation>
    <scope>NUCLEOTIDE SEQUENCE [LARGE SCALE GENOMIC DNA]</scope>
    <source>
        <strain evidence="6">G4</strain>
        <tissue evidence="6">Muscle</tissue>
    </source>
</reference>
<dbReference type="EMBL" id="JBHFQA010000009">
    <property type="protein sequence ID" value="KAL2093400.1"/>
    <property type="molecule type" value="Genomic_DNA"/>
</dbReference>
<feature type="compositionally biased region" description="Pro residues" evidence="4">
    <location>
        <begin position="105"/>
        <end position="122"/>
    </location>
</feature>
<feature type="compositionally biased region" description="Polar residues" evidence="4">
    <location>
        <begin position="327"/>
        <end position="349"/>
    </location>
</feature>
<feature type="region of interest" description="Disordered" evidence="4">
    <location>
        <begin position="315"/>
        <end position="402"/>
    </location>
</feature>
<comment type="similarity">
    <text evidence="2">Belongs to the histone-like Alba family.</text>
</comment>
<dbReference type="SUPFAM" id="SSF82704">
    <property type="entry name" value="AlbA-like"/>
    <property type="match status" value="1"/>
</dbReference>
<keyword evidence="7" id="KW-1185">Reference proteome</keyword>
<feature type="compositionally biased region" description="Low complexity" evidence="4">
    <location>
        <begin position="125"/>
        <end position="157"/>
    </location>
</feature>
<dbReference type="Proteomes" id="UP001591681">
    <property type="component" value="Unassembled WGS sequence"/>
</dbReference>
<feature type="domain" description="DNA/RNA-binding protein Alba-like" evidence="5">
    <location>
        <begin position="205"/>
        <end position="276"/>
    </location>
</feature>
<dbReference type="GO" id="GO:0005634">
    <property type="term" value="C:nucleus"/>
    <property type="evidence" value="ECO:0007669"/>
    <property type="project" value="UniProtKB-SubCell"/>
</dbReference>
<evidence type="ECO:0000313" key="6">
    <source>
        <dbReference type="EMBL" id="KAL2093400.1"/>
    </source>
</evidence>
<evidence type="ECO:0000256" key="2">
    <source>
        <dbReference type="ARBA" id="ARBA00008018"/>
    </source>
</evidence>
<name>A0ABD1K2N7_9TELE</name>
<comment type="subcellular location">
    <subcellularLocation>
        <location evidence="1">Nucleus</location>
    </subcellularLocation>
</comment>
<keyword evidence="3" id="KW-0539">Nucleus</keyword>
<gene>
    <name evidence="6" type="ORF">ACEWY4_010712</name>
</gene>
<feature type="region of interest" description="Disordered" evidence="4">
    <location>
        <begin position="105"/>
        <end position="159"/>
    </location>
</feature>
<comment type="caution">
    <text evidence="6">The sequence shown here is derived from an EMBL/GenBank/DDBJ whole genome shotgun (WGS) entry which is preliminary data.</text>
</comment>
<dbReference type="InterPro" id="IPR002775">
    <property type="entry name" value="DNA/RNA-bd_Alba-like"/>
</dbReference>
<feature type="compositionally biased region" description="Polar residues" evidence="4">
    <location>
        <begin position="374"/>
        <end position="399"/>
    </location>
</feature>
<dbReference type="PANTHER" id="PTHR13516">
    <property type="entry name" value="RIBONUCLEASE P SUBUNIT P25"/>
    <property type="match status" value="1"/>
</dbReference>
<dbReference type="InterPro" id="IPR051958">
    <property type="entry name" value="Alba-like_NAB"/>
</dbReference>
<evidence type="ECO:0000259" key="5">
    <source>
        <dbReference type="Pfam" id="PF01918"/>
    </source>
</evidence>
<protein>
    <recommendedName>
        <fullName evidence="5">DNA/RNA-binding protein Alba-like domain-containing protein</fullName>
    </recommendedName>
</protein>
<dbReference type="Pfam" id="PF01918">
    <property type="entry name" value="Alba"/>
    <property type="match status" value="1"/>
</dbReference>
<dbReference type="Gene3D" id="3.30.110.20">
    <property type="entry name" value="Alba-like domain"/>
    <property type="match status" value="1"/>
</dbReference>
<proteinExistence type="inferred from homology"/>
<organism evidence="6 7">
    <name type="scientific">Coilia grayii</name>
    <name type="common">Gray's grenadier anchovy</name>
    <dbReference type="NCBI Taxonomy" id="363190"/>
    <lineage>
        <taxon>Eukaryota</taxon>
        <taxon>Metazoa</taxon>
        <taxon>Chordata</taxon>
        <taxon>Craniata</taxon>
        <taxon>Vertebrata</taxon>
        <taxon>Euteleostomi</taxon>
        <taxon>Actinopterygii</taxon>
        <taxon>Neopterygii</taxon>
        <taxon>Teleostei</taxon>
        <taxon>Clupei</taxon>
        <taxon>Clupeiformes</taxon>
        <taxon>Clupeoidei</taxon>
        <taxon>Engraulidae</taxon>
        <taxon>Coilinae</taxon>
        <taxon>Coilia</taxon>
    </lineage>
</organism>
<evidence type="ECO:0000256" key="4">
    <source>
        <dbReference type="SAM" id="MobiDB-lite"/>
    </source>
</evidence>
<dbReference type="PANTHER" id="PTHR13516:SF5">
    <property type="entry name" value="RIBONUCLEASE P PROTEIN SUBUNIT P25"/>
    <property type="match status" value="1"/>
</dbReference>
<accession>A0ABD1K2N7</accession>
<evidence type="ECO:0000313" key="7">
    <source>
        <dbReference type="Proteomes" id="UP001591681"/>
    </source>
</evidence>